<protein>
    <submittedName>
        <fullName evidence="1">Protein ImuA</fullName>
    </submittedName>
</protein>
<organism evidence="1 2">
    <name type="scientific">Sphingomonas tagetis</name>
    <dbReference type="NCBI Taxonomy" id="2949092"/>
    <lineage>
        <taxon>Bacteria</taxon>
        <taxon>Pseudomonadati</taxon>
        <taxon>Pseudomonadota</taxon>
        <taxon>Alphaproteobacteria</taxon>
        <taxon>Sphingomonadales</taxon>
        <taxon>Sphingomonadaceae</taxon>
        <taxon>Sphingomonas</taxon>
    </lineage>
</organism>
<reference evidence="1" key="1">
    <citation type="submission" date="2022-05" db="EMBL/GenBank/DDBJ databases">
        <title>Sphingomonas sp. strain MG17 Genome sequencing and assembly.</title>
        <authorList>
            <person name="Kim I."/>
        </authorList>
    </citation>
    <scope>NUCLEOTIDE SEQUENCE</scope>
    <source>
        <strain evidence="1">MG17</strain>
    </source>
</reference>
<name>A0A9X2KM56_9SPHN</name>
<dbReference type="RefSeq" id="WP_254294207.1">
    <property type="nucleotide sequence ID" value="NZ_JAMLDX010000010.1"/>
</dbReference>
<dbReference type="InterPro" id="IPR017026">
    <property type="entry name" value="ImuA"/>
</dbReference>
<keyword evidence="2" id="KW-1185">Reference proteome</keyword>
<evidence type="ECO:0000313" key="2">
    <source>
        <dbReference type="Proteomes" id="UP001139451"/>
    </source>
</evidence>
<dbReference type="Gene3D" id="3.40.50.300">
    <property type="entry name" value="P-loop containing nucleotide triphosphate hydrolases"/>
    <property type="match status" value="1"/>
</dbReference>
<dbReference type="InterPro" id="IPR027417">
    <property type="entry name" value="P-loop_NTPase"/>
</dbReference>
<accession>A0A9X2KM56</accession>
<dbReference type="Proteomes" id="UP001139451">
    <property type="component" value="Unassembled WGS sequence"/>
</dbReference>
<dbReference type="SUPFAM" id="SSF52540">
    <property type="entry name" value="P-loop containing nucleoside triphosphate hydrolases"/>
    <property type="match status" value="1"/>
</dbReference>
<evidence type="ECO:0000313" key="1">
    <source>
        <dbReference type="EMBL" id="MCP3731530.1"/>
    </source>
</evidence>
<sequence length="258" mass="27064">MLAAATLADADRLRLLAELRAQVDAPASRHAQVLPFGIDALDARLAGGGLAAATLHEISAGSPTLGDDAAATLFVAGIAARFAERPGGMVVWAITRLDLYAPGLEQAGLSPDRLLYVEARDDVMALALAEDALRDGSFAAVIAEVKVADQTATRRLQLAACDGATPMLLLRRWRKTARDPLDQPSTAMTRWRIGCAPSVRLPHPGVGRACWSVELTRQRGGNPFSLLLEACDDTGRLALPAAAPDRAFAAGRAASQAA</sequence>
<dbReference type="PIRSF" id="PIRSF034285">
    <property type="entry name" value="UCP034285"/>
    <property type="match status" value="1"/>
</dbReference>
<comment type="caution">
    <text evidence="1">The sequence shown here is derived from an EMBL/GenBank/DDBJ whole genome shotgun (WGS) entry which is preliminary data.</text>
</comment>
<dbReference type="EMBL" id="JAMLDX010000010">
    <property type="protein sequence ID" value="MCP3731530.1"/>
    <property type="molecule type" value="Genomic_DNA"/>
</dbReference>
<dbReference type="AlphaFoldDB" id="A0A9X2KM56"/>
<proteinExistence type="predicted"/>
<gene>
    <name evidence="1" type="ORF">M9978_13965</name>
</gene>